<keyword evidence="6 8" id="KW-1133">Transmembrane helix</keyword>
<evidence type="ECO:0000256" key="7">
    <source>
        <dbReference type="ARBA" id="ARBA00023136"/>
    </source>
</evidence>
<evidence type="ECO:0000256" key="3">
    <source>
        <dbReference type="ARBA" id="ARBA00008743"/>
    </source>
</evidence>
<dbReference type="Proteomes" id="UP000278143">
    <property type="component" value="Unassembled WGS sequence"/>
</dbReference>
<proteinExistence type="inferred from homology"/>
<dbReference type="Pfam" id="PF03345">
    <property type="entry name" value="OST48_N"/>
    <property type="match status" value="1"/>
</dbReference>
<evidence type="ECO:0000256" key="8">
    <source>
        <dbReference type="RuleBase" id="RU361142"/>
    </source>
</evidence>
<feature type="domain" description="OST48 N-terminal" evidence="9">
    <location>
        <begin position="7"/>
        <end position="277"/>
    </location>
</feature>
<feature type="transmembrane region" description="Helical" evidence="8">
    <location>
        <begin position="419"/>
        <end position="441"/>
    </location>
</feature>
<dbReference type="OrthoDB" id="29105at2759"/>
<keyword evidence="5 8" id="KW-0256">Endoplasmic reticulum</keyword>
<protein>
    <recommendedName>
        <fullName evidence="8">Dolichyl-diphosphooligosaccharide--protein glycosyltransferase subunit WBP1</fullName>
        <shortName evidence="8">Oligosaccharyl transferase subunit WBP1</shortName>
    </recommendedName>
</protein>
<comment type="subcellular location">
    <subcellularLocation>
        <location evidence="8">Endoplasmic reticulum membrane</location>
        <topology evidence="8">Single-pass type I membrane protein</topology>
    </subcellularLocation>
    <subcellularLocation>
        <location evidence="1">Membrane</location>
        <topology evidence="1">Single-pass type I membrane protein</topology>
    </subcellularLocation>
</comment>
<organism evidence="11 12">
    <name type="scientific">Syncephalis pseudoplumigaleata</name>
    <dbReference type="NCBI Taxonomy" id="1712513"/>
    <lineage>
        <taxon>Eukaryota</taxon>
        <taxon>Fungi</taxon>
        <taxon>Fungi incertae sedis</taxon>
        <taxon>Zoopagomycota</taxon>
        <taxon>Zoopagomycotina</taxon>
        <taxon>Zoopagomycetes</taxon>
        <taxon>Zoopagales</taxon>
        <taxon>Piptocephalidaceae</taxon>
        <taxon>Syncephalis</taxon>
    </lineage>
</organism>
<keyword evidence="12" id="KW-1185">Reference proteome</keyword>
<reference evidence="12" key="1">
    <citation type="journal article" date="2018" name="Nat. Microbiol.">
        <title>Leveraging single-cell genomics to expand the fungal tree of life.</title>
        <authorList>
            <person name="Ahrendt S.R."/>
            <person name="Quandt C.A."/>
            <person name="Ciobanu D."/>
            <person name="Clum A."/>
            <person name="Salamov A."/>
            <person name="Andreopoulos B."/>
            <person name="Cheng J.F."/>
            <person name="Woyke T."/>
            <person name="Pelin A."/>
            <person name="Henrissat B."/>
            <person name="Reynolds N.K."/>
            <person name="Benny G.L."/>
            <person name="Smith M.E."/>
            <person name="James T.Y."/>
            <person name="Grigoriev I.V."/>
        </authorList>
    </citation>
    <scope>NUCLEOTIDE SEQUENCE [LARGE SCALE GENOMIC DNA]</scope>
    <source>
        <strain evidence="12">Benny S71-1</strain>
    </source>
</reference>
<dbReference type="AlphaFoldDB" id="A0A4P9YUQ5"/>
<comment type="subunit">
    <text evidence="8">Component of the oligosaccharyltransferase (OST) complex.</text>
</comment>
<evidence type="ECO:0000256" key="6">
    <source>
        <dbReference type="ARBA" id="ARBA00022989"/>
    </source>
</evidence>
<evidence type="ECO:0000256" key="4">
    <source>
        <dbReference type="ARBA" id="ARBA00022692"/>
    </source>
</evidence>
<keyword evidence="11" id="KW-0808">Transferase</keyword>
<comment type="similarity">
    <text evidence="3 8">Belongs to the DDOST 48 kDa subunit family.</text>
</comment>
<feature type="non-terminal residue" evidence="11">
    <location>
        <position position="1"/>
    </location>
</feature>
<feature type="domain" description="OST48 middle" evidence="10">
    <location>
        <begin position="300"/>
        <end position="441"/>
    </location>
</feature>
<dbReference type="UniPathway" id="UPA00378"/>
<evidence type="ECO:0000259" key="9">
    <source>
        <dbReference type="Pfam" id="PF03345"/>
    </source>
</evidence>
<evidence type="ECO:0000313" key="12">
    <source>
        <dbReference type="Proteomes" id="UP000278143"/>
    </source>
</evidence>
<dbReference type="PANTHER" id="PTHR10830:SF0">
    <property type="entry name" value="DOLICHYL-DIPHOSPHOOLIGOSACCHARIDE--PROTEIN GLYCOSYLTRANSFERASE 48 KDA SUBUNIT"/>
    <property type="match status" value="1"/>
</dbReference>
<dbReference type="GO" id="GO:0016740">
    <property type="term" value="F:transferase activity"/>
    <property type="evidence" value="ECO:0007669"/>
    <property type="project" value="UniProtKB-KW"/>
</dbReference>
<evidence type="ECO:0000256" key="2">
    <source>
        <dbReference type="ARBA" id="ARBA00004922"/>
    </source>
</evidence>
<dbReference type="GO" id="GO:0008250">
    <property type="term" value="C:oligosaccharyltransferase complex"/>
    <property type="evidence" value="ECO:0007669"/>
    <property type="project" value="TreeGrafter"/>
</dbReference>
<gene>
    <name evidence="11" type="ORF">SYNPS1DRAFT_4880</name>
</gene>
<accession>A0A4P9YUQ5</accession>
<evidence type="ECO:0000256" key="5">
    <source>
        <dbReference type="ARBA" id="ARBA00022824"/>
    </source>
</evidence>
<sequence>STTGSSVLVLLNQSGEEKQFSGFFGDLEARGFHLHYETPSADASQLELVRFGKRRFDHLVFFADQTKKFPEQLSAKALIKYVDHGGNILLTTGPQISETVRNFAMQFGVFYEERDTFVIDHFQYDHALDERGRHTTLALTQPLGTPGASLPPSLARWFDFAPSTPVLYRGIGHVTSANPMTSAVLTASDTAYSAETQDAQVVDDEPVAAGHEIALVSVFEGRNNARVAFTGSRDFFSDRRRMLAWIIVRHALMPAMPASSFQSSGNKALATQLAQWTLQEIGVLRVTKVLHHTADADPAQETSATAYRIKDHVLYRIDIAEYDGEHWRPFKADDVQLEAIMLDPYIRTNLTAGPPRSSTTAKQTATTFATEFQLPDVFGVYTFLVRYQRPGYTWIEQRDVVPVRPYQHDEYPRFLTIAYPYYTGAASVMLGFLLFCAVWLYT</sequence>
<feature type="non-terminal residue" evidence="11">
    <location>
        <position position="442"/>
    </location>
</feature>
<comment type="pathway">
    <text evidence="2 8">Protein modification; protein glycosylation.</text>
</comment>
<dbReference type="GO" id="GO:0018279">
    <property type="term" value="P:protein N-linked glycosylation via asparagine"/>
    <property type="evidence" value="ECO:0007669"/>
    <property type="project" value="UniProtKB-UniRule"/>
</dbReference>
<evidence type="ECO:0000313" key="11">
    <source>
        <dbReference type="EMBL" id="RKP22941.1"/>
    </source>
</evidence>
<evidence type="ECO:0000259" key="10">
    <source>
        <dbReference type="Pfam" id="PF23358"/>
    </source>
</evidence>
<dbReference type="InterPro" id="IPR005013">
    <property type="entry name" value="DDOST_48_kDa_subunit"/>
</dbReference>
<name>A0A4P9YUQ5_9FUNG</name>
<comment type="function">
    <text evidence="8">Subunit of the oligosaccharyl transferase (OST) complex that catalyzes the initial transfer of a defined glycan (Glc(3)Man(9)GlcNAc(2) in eukaryotes) from the lipid carrier dolichol-pyrophosphate to an asparagine residue within an Asn-X-Ser/Thr consensus motif in nascent polypeptide chains, the first step in protein N-glycosylation. N-glycosylation occurs cotranslationally and the complex associates with the Sec61 complex at the channel-forming translocon complex that mediates protein translocation across the endoplasmic reticulum (ER).</text>
</comment>
<keyword evidence="4 8" id="KW-0812">Transmembrane</keyword>
<dbReference type="InterPro" id="IPR055459">
    <property type="entry name" value="OST48_MD"/>
</dbReference>
<dbReference type="Pfam" id="PF23358">
    <property type="entry name" value="OST48_MD"/>
    <property type="match status" value="1"/>
</dbReference>
<evidence type="ECO:0000256" key="1">
    <source>
        <dbReference type="ARBA" id="ARBA00004479"/>
    </source>
</evidence>
<dbReference type="EMBL" id="KZ991476">
    <property type="protein sequence ID" value="RKP22941.1"/>
    <property type="molecule type" value="Genomic_DNA"/>
</dbReference>
<dbReference type="InterPro" id="IPR055457">
    <property type="entry name" value="OST48_N"/>
</dbReference>
<keyword evidence="7 8" id="KW-0472">Membrane</keyword>
<dbReference type="PANTHER" id="PTHR10830">
    <property type="entry name" value="DOLICHYL-DIPHOSPHOOLIGOSACCHARIDE--PROTEIN GLYCOSYLTRANSFERASE 48 KDA SUBUNIT"/>
    <property type="match status" value="1"/>
</dbReference>